<gene>
    <name evidence="2" type="ORF">RJ45_06720</name>
</gene>
<dbReference type="EMBL" id="JWLZ01000090">
    <property type="protein sequence ID" value="KHT64402.1"/>
    <property type="molecule type" value="Genomic_DNA"/>
</dbReference>
<protein>
    <recommendedName>
        <fullName evidence="1">Carbohydrate kinase FGGY N-terminal domain-containing protein</fullName>
    </recommendedName>
</protein>
<reference evidence="2 3" key="1">
    <citation type="submission" date="2014-12" db="EMBL/GenBank/DDBJ databases">
        <title>Genome sequencing of Photobacterium gaetbulicola AD005a.</title>
        <authorList>
            <person name="Adrian T.G.S."/>
            <person name="Chan K.G."/>
        </authorList>
    </citation>
    <scope>NUCLEOTIDE SEQUENCE [LARGE SCALE GENOMIC DNA]</scope>
    <source>
        <strain evidence="2 3">AD005a</strain>
    </source>
</reference>
<dbReference type="AlphaFoldDB" id="A0A0B9H677"/>
<dbReference type="Pfam" id="PF00370">
    <property type="entry name" value="FGGY_N"/>
    <property type="match status" value="1"/>
</dbReference>
<evidence type="ECO:0000313" key="2">
    <source>
        <dbReference type="EMBL" id="KHT64402.1"/>
    </source>
</evidence>
<evidence type="ECO:0000313" key="3">
    <source>
        <dbReference type="Proteomes" id="UP000031278"/>
    </source>
</evidence>
<feature type="domain" description="Carbohydrate kinase FGGY N-terminal" evidence="1">
    <location>
        <begin position="5"/>
        <end position="134"/>
    </location>
</feature>
<dbReference type="Proteomes" id="UP000031278">
    <property type="component" value="Unassembled WGS sequence"/>
</dbReference>
<evidence type="ECO:0000259" key="1">
    <source>
        <dbReference type="Pfam" id="PF00370"/>
    </source>
</evidence>
<dbReference type="RefSeq" id="WP_039459949.1">
    <property type="nucleotide sequence ID" value="NZ_JWLZ01000090.1"/>
</dbReference>
<dbReference type="InterPro" id="IPR018484">
    <property type="entry name" value="FGGY_N"/>
</dbReference>
<dbReference type="SUPFAM" id="SSF53067">
    <property type="entry name" value="Actin-like ATPase domain"/>
    <property type="match status" value="1"/>
</dbReference>
<organism evidence="2 3">
    <name type="scientific">Photobacterium gaetbulicola</name>
    <dbReference type="NCBI Taxonomy" id="1295392"/>
    <lineage>
        <taxon>Bacteria</taxon>
        <taxon>Pseudomonadati</taxon>
        <taxon>Pseudomonadota</taxon>
        <taxon>Gammaproteobacteria</taxon>
        <taxon>Vibrionales</taxon>
        <taxon>Vibrionaceae</taxon>
        <taxon>Photobacterium</taxon>
    </lineage>
</organism>
<name>A0A0B9H677_9GAMM</name>
<sequence length="182" mass="20398">MKNLIAIDLGAGNGRVTLGCFDEKKLLLNECHWFENNISKRDGYICWDIENILTDIKQSIESKRQTGISLDCFAIDSCGGDFVPGDKYGEILGLLVTYRDARTKGVMKDVIDLFGATNLYKQTVFSLFPTARLAIITALVLTSQSLCFGRGLFPCAGKIWQSKATLRDNPERKLWTSEKIIY</sequence>
<dbReference type="GO" id="GO:0005975">
    <property type="term" value="P:carbohydrate metabolic process"/>
    <property type="evidence" value="ECO:0007669"/>
    <property type="project" value="InterPro"/>
</dbReference>
<dbReference type="GO" id="GO:0016301">
    <property type="term" value="F:kinase activity"/>
    <property type="evidence" value="ECO:0007669"/>
    <property type="project" value="InterPro"/>
</dbReference>
<dbReference type="InterPro" id="IPR043129">
    <property type="entry name" value="ATPase_NBD"/>
</dbReference>
<comment type="caution">
    <text evidence="2">The sequence shown here is derived from an EMBL/GenBank/DDBJ whole genome shotgun (WGS) entry which is preliminary data.</text>
</comment>
<proteinExistence type="predicted"/>
<accession>A0A0B9H677</accession>
<dbReference type="Gene3D" id="3.30.420.40">
    <property type="match status" value="1"/>
</dbReference>